<protein>
    <recommendedName>
        <fullName evidence="3">Nudix hydrolase domain-containing protein</fullName>
    </recommendedName>
</protein>
<accession>A0A7W9ZFD3</accession>
<comment type="caution">
    <text evidence="1">The sequence shown here is derived from an EMBL/GenBank/DDBJ whole genome shotgun (WGS) entry which is preliminary data.</text>
</comment>
<keyword evidence="2" id="KW-1185">Reference proteome</keyword>
<dbReference type="Proteomes" id="UP000544872">
    <property type="component" value="Unassembled WGS sequence"/>
</dbReference>
<proteinExistence type="predicted"/>
<dbReference type="SUPFAM" id="SSF55811">
    <property type="entry name" value="Nudix"/>
    <property type="match status" value="1"/>
</dbReference>
<reference evidence="1 2" key="1">
    <citation type="submission" date="2020-08" db="EMBL/GenBank/DDBJ databases">
        <title>Genomic Encyclopedia of Type Strains, Phase IV (KMG-IV): sequencing the most valuable type-strain genomes for metagenomic binning, comparative biology and taxonomic classification.</title>
        <authorList>
            <person name="Goeker M."/>
        </authorList>
    </citation>
    <scope>NUCLEOTIDE SEQUENCE [LARGE SCALE GENOMIC DNA]</scope>
    <source>
        <strain evidence="1 2">DSM 11590</strain>
    </source>
</reference>
<dbReference type="AlphaFoldDB" id="A0A7W9ZFD3"/>
<organism evidence="1 2">
    <name type="scientific">Novispirillum itersonii</name>
    <name type="common">Aquaspirillum itersonii</name>
    <dbReference type="NCBI Taxonomy" id="189"/>
    <lineage>
        <taxon>Bacteria</taxon>
        <taxon>Pseudomonadati</taxon>
        <taxon>Pseudomonadota</taxon>
        <taxon>Alphaproteobacteria</taxon>
        <taxon>Rhodospirillales</taxon>
        <taxon>Novispirillaceae</taxon>
        <taxon>Novispirillum</taxon>
    </lineage>
</organism>
<evidence type="ECO:0000313" key="2">
    <source>
        <dbReference type="Proteomes" id="UP000544872"/>
    </source>
</evidence>
<dbReference type="EMBL" id="JACIIX010000002">
    <property type="protein sequence ID" value="MBB6209264.1"/>
    <property type="molecule type" value="Genomic_DNA"/>
</dbReference>
<dbReference type="Gene3D" id="3.90.79.10">
    <property type="entry name" value="Nucleoside Triphosphate Pyrophosphohydrolase"/>
    <property type="match status" value="1"/>
</dbReference>
<gene>
    <name evidence="1" type="ORF">FHS48_000666</name>
</gene>
<dbReference type="RefSeq" id="WP_184261429.1">
    <property type="nucleotide sequence ID" value="NZ_JACIIX010000002.1"/>
</dbReference>
<evidence type="ECO:0000313" key="1">
    <source>
        <dbReference type="EMBL" id="MBB6209264.1"/>
    </source>
</evidence>
<name>A0A7W9ZFD3_NOVIT</name>
<evidence type="ECO:0008006" key="3">
    <source>
        <dbReference type="Google" id="ProtNLM"/>
    </source>
</evidence>
<dbReference type="InterPro" id="IPR015797">
    <property type="entry name" value="NUDIX_hydrolase-like_dom_sf"/>
</dbReference>
<sequence length="233" mass="26169">MEKEQKGYRFTAFSSPVIIRERPAVPLSSFVQEKVDALWQEAQQCREEGRLMFDGRVYALAELSDTEVIIEERRYREFFAARLDPSLPLAVVPLGVMGGLTCPEGLVIGRRGAFVSLYPGLWEVAPSGTLDSVSPRDVLIRECQEELLLEGDEIICGNHPIGVMCADGIYDFVYKIETEVSIGELKLRVSRNDQEYSDLSVISPCDLLVFPHKKFIPHSAAMIRDVLGENLIF</sequence>